<proteinExistence type="predicted"/>
<evidence type="ECO:0000313" key="3">
    <source>
        <dbReference type="Proteomes" id="UP000438106"/>
    </source>
</evidence>
<feature type="region of interest" description="Disordered" evidence="1">
    <location>
        <begin position="58"/>
        <end position="80"/>
    </location>
</feature>
<dbReference type="EMBL" id="WQRF01000008">
    <property type="protein sequence ID" value="MVT00671.1"/>
    <property type="molecule type" value="Genomic_DNA"/>
</dbReference>
<feature type="compositionally biased region" description="Basic and acidic residues" evidence="1">
    <location>
        <begin position="71"/>
        <end position="80"/>
    </location>
</feature>
<dbReference type="AlphaFoldDB" id="A0A7X3K534"/>
<comment type="caution">
    <text evidence="2">The sequence shown here is derived from an EMBL/GenBank/DDBJ whole genome shotgun (WGS) entry which is preliminary data.</text>
</comment>
<evidence type="ECO:0008006" key="4">
    <source>
        <dbReference type="Google" id="ProtNLM"/>
    </source>
</evidence>
<organism evidence="2 3">
    <name type="scientific">Devosia marina</name>
    <dbReference type="NCBI Taxonomy" id="2683198"/>
    <lineage>
        <taxon>Bacteria</taxon>
        <taxon>Pseudomonadati</taxon>
        <taxon>Pseudomonadota</taxon>
        <taxon>Alphaproteobacteria</taxon>
        <taxon>Hyphomicrobiales</taxon>
        <taxon>Devosiaceae</taxon>
        <taxon>Devosia</taxon>
    </lineage>
</organism>
<protein>
    <recommendedName>
        <fullName evidence="4">LTXXQ motif family protein</fullName>
    </recommendedName>
</protein>
<dbReference type="Proteomes" id="UP000438106">
    <property type="component" value="Unassembled WGS sequence"/>
</dbReference>
<evidence type="ECO:0000256" key="1">
    <source>
        <dbReference type="SAM" id="MobiDB-lite"/>
    </source>
</evidence>
<feature type="compositionally biased region" description="Basic and acidic residues" evidence="1">
    <location>
        <begin position="115"/>
        <end position="142"/>
    </location>
</feature>
<evidence type="ECO:0000313" key="2">
    <source>
        <dbReference type="EMBL" id="MVT00671.1"/>
    </source>
</evidence>
<keyword evidence="3" id="KW-1185">Reference proteome</keyword>
<sequence>MRHGGGMGLFNIERGAEAIEIAIVRLSHAIEMTDEQTVLLEALKTDALAAAAAFEAATDGLRPTPPAEGESAERPDISERFDNRIALESARLDALKAVQPAFTAFFDSLTDEQKADLVPERGNRHDHMSKQGDRGGHRDGHHGGQRPMGPGNR</sequence>
<name>A0A7X3K534_9HYPH</name>
<reference evidence="2 3" key="1">
    <citation type="submission" date="2019-12" db="EMBL/GenBank/DDBJ databases">
        <title>Devosia maris sp. nov., isolated from the deep seawater.</title>
        <authorList>
            <person name="Liu Y."/>
        </authorList>
    </citation>
    <scope>NUCLEOTIDE SEQUENCE [LARGE SCALE GENOMIC DNA]</scope>
    <source>
        <strain evidence="2 3">L53-10-65</strain>
    </source>
</reference>
<accession>A0A7X3K534</accession>
<feature type="region of interest" description="Disordered" evidence="1">
    <location>
        <begin position="115"/>
        <end position="153"/>
    </location>
</feature>
<dbReference type="InterPro" id="IPR012899">
    <property type="entry name" value="LTXXQ"/>
</dbReference>
<gene>
    <name evidence="2" type="ORF">GO014_16725</name>
</gene>
<dbReference type="GO" id="GO:0042597">
    <property type="term" value="C:periplasmic space"/>
    <property type="evidence" value="ECO:0007669"/>
    <property type="project" value="InterPro"/>
</dbReference>
<dbReference type="Pfam" id="PF07813">
    <property type="entry name" value="LTXXQ"/>
    <property type="match status" value="1"/>
</dbReference>